<gene>
    <name evidence="2" type="ORF">ACHAW5_010442</name>
</gene>
<comment type="caution">
    <text evidence="2">The sequence shown here is derived from an EMBL/GenBank/DDBJ whole genome shotgun (WGS) entry which is preliminary data.</text>
</comment>
<protein>
    <submittedName>
        <fullName evidence="2">Uncharacterized protein</fullName>
    </submittedName>
</protein>
<proteinExistence type="predicted"/>
<feature type="region of interest" description="Disordered" evidence="1">
    <location>
        <begin position="32"/>
        <end position="59"/>
    </location>
</feature>
<name>A0ABD3MKP6_9STRA</name>
<dbReference type="Proteomes" id="UP001530315">
    <property type="component" value="Unassembled WGS sequence"/>
</dbReference>
<dbReference type="AlphaFoldDB" id="A0ABD3MKP6"/>
<evidence type="ECO:0000256" key="1">
    <source>
        <dbReference type="SAM" id="MobiDB-lite"/>
    </source>
</evidence>
<keyword evidence="3" id="KW-1185">Reference proteome</keyword>
<evidence type="ECO:0000313" key="3">
    <source>
        <dbReference type="Proteomes" id="UP001530315"/>
    </source>
</evidence>
<evidence type="ECO:0000313" key="2">
    <source>
        <dbReference type="EMBL" id="KAL3764072.1"/>
    </source>
</evidence>
<dbReference type="EMBL" id="JALLAZ020001780">
    <property type="protein sequence ID" value="KAL3764072.1"/>
    <property type="molecule type" value="Genomic_DNA"/>
</dbReference>
<sequence>MKITGGLIEDVKVSCISDLSRLTEKLEAALKQTGGADEKELTMSEESKKRIAEEADDGW</sequence>
<reference evidence="2 3" key="1">
    <citation type="submission" date="2024-10" db="EMBL/GenBank/DDBJ databases">
        <title>Updated reference genomes for cyclostephanoid diatoms.</title>
        <authorList>
            <person name="Roberts W.R."/>
            <person name="Alverson A.J."/>
        </authorList>
    </citation>
    <scope>NUCLEOTIDE SEQUENCE [LARGE SCALE GENOMIC DNA]</scope>
    <source>
        <strain evidence="2 3">AJA276-08</strain>
    </source>
</reference>
<accession>A0ABD3MKP6</accession>
<feature type="compositionally biased region" description="Basic and acidic residues" evidence="1">
    <location>
        <begin position="36"/>
        <end position="53"/>
    </location>
</feature>
<organism evidence="2 3">
    <name type="scientific">Stephanodiscus triporus</name>
    <dbReference type="NCBI Taxonomy" id="2934178"/>
    <lineage>
        <taxon>Eukaryota</taxon>
        <taxon>Sar</taxon>
        <taxon>Stramenopiles</taxon>
        <taxon>Ochrophyta</taxon>
        <taxon>Bacillariophyta</taxon>
        <taxon>Coscinodiscophyceae</taxon>
        <taxon>Thalassiosirophycidae</taxon>
        <taxon>Stephanodiscales</taxon>
        <taxon>Stephanodiscaceae</taxon>
        <taxon>Stephanodiscus</taxon>
    </lineage>
</organism>